<evidence type="ECO:0000313" key="3">
    <source>
        <dbReference type="Proteomes" id="UP000218944"/>
    </source>
</evidence>
<dbReference type="AlphaFoldDB" id="A0A2A2D5R0"/>
<protein>
    <submittedName>
        <fullName evidence="2">Uncharacterized protein</fullName>
    </submittedName>
</protein>
<dbReference type="EMBL" id="NSJV01000418">
    <property type="protein sequence ID" value="PAU46787.1"/>
    <property type="molecule type" value="Genomic_DNA"/>
</dbReference>
<name>A0A2A2D5R0_9ACTN</name>
<dbReference type="RefSeq" id="WP_095582709.1">
    <property type="nucleotide sequence ID" value="NZ_NSJV01000418.1"/>
</dbReference>
<accession>A0A2A2D5R0</accession>
<sequence>MPARQMTLKLLTRLPDDEEVVQQTDVITIGGVQVTLTVNSDSPTTSDVVHFEGSDPGDVE</sequence>
<proteinExistence type="predicted"/>
<comment type="caution">
    <text evidence="2">The sequence shown here is derived from an EMBL/GenBank/DDBJ whole genome shotgun (WGS) entry which is preliminary data.</text>
</comment>
<evidence type="ECO:0000256" key="1">
    <source>
        <dbReference type="SAM" id="MobiDB-lite"/>
    </source>
</evidence>
<organism evidence="2 3">
    <name type="scientific">Streptomyces albireticuli</name>
    <dbReference type="NCBI Taxonomy" id="1940"/>
    <lineage>
        <taxon>Bacteria</taxon>
        <taxon>Bacillati</taxon>
        <taxon>Actinomycetota</taxon>
        <taxon>Actinomycetes</taxon>
        <taxon>Kitasatosporales</taxon>
        <taxon>Streptomycetaceae</taxon>
        <taxon>Streptomyces</taxon>
    </lineage>
</organism>
<reference evidence="2 3" key="1">
    <citation type="submission" date="2017-08" db="EMBL/GenBank/DDBJ databases">
        <title>Genome sequence of Streptomyces albireticuli NRRL B-1670.</title>
        <authorList>
            <person name="Graham D.E."/>
            <person name="Mahan K.M."/>
            <person name="Klingeman D.M."/>
            <person name="Hettich R.L."/>
            <person name="Parry R.J."/>
            <person name="Spain J.C."/>
        </authorList>
    </citation>
    <scope>NUCLEOTIDE SEQUENCE [LARGE SCALE GENOMIC DNA]</scope>
    <source>
        <strain evidence="2 3">NRRL B-1670</strain>
    </source>
</reference>
<keyword evidence="3" id="KW-1185">Reference proteome</keyword>
<evidence type="ECO:0000313" key="2">
    <source>
        <dbReference type="EMBL" id="PAU46787.1"/>
    </source>
</evidence>
<gene>
    <name evidence="2" type="ORF">CK936_22250</name>
</gene>
<feature type="region of interest" description="Disordered" evidence="1">
    <location>
        <begin position="41"/>
        <end position="60"/>
    </location>
</feature>
<dbReference type="Proteomes" id="UP000218944">
    <property type="component" value="Unassembled WGS sequence"/>
</dbReference>